<gene>
    <name evidence="2" type="ORF">C2869_20895</name>
</gene>
<dbReference type="EMBL" id="CP026604">
    <property type="protein sequence ID" value="AWB69116.1"/>
    <property type="molecule type" value="Genomic_DNA"/>
</dbReference>
<proteinExistence type="predicted"/>
<organism evidence="2 3">
    <name type="scientific">Saccharobesus litoralis</name>
    <dbReference type="NCBI Taxonomy" id="2172099"/>
    <lineage>
        <taxon>Bacteria</taxon>
        <taxon>Pseudomonadati</taxon>
        <taxon>Pseudomonadota</taxon>
        <taxon>Gammaproteobacteria</taxon>
        <taxon>Alteromonadales</taxon>
        <taxon>Alteromonadaceae</taxon>
        <taxon>Saccharobesus</taxon>
    </lineage>
</organism>
<dbReference type="InterPro" id="IPR050523">
    <property type="entry name" value="AKR_Detox_Biosynth"/>
</dbReference>
<dbReference type="InterPro" id="IPR020471">
    <property type="entry name" value="AKR"/>
</dbReference>
<dbReference type="PANTHER" id="PTHR43364">
    <property type="entry name" value="NADH-SPECIFIC METHYLGLYOXAL REDUCTASE-RELATED"/>
    <property type="match status" value="1"/>
</dbReference>
<dbReference type="GO" id="GO:0005829">
    <property type="term" value="C:cytosol"/>
    <property type="evidence" value="ECO:0007669"/>
    <property type="project" value="TreeGrafter"/>
</dbReference>
<dbReference type="AlphaFoldDB" id="A0A2S0VY14"/>
<keyword evidence="3" id="KW-1185">Reference proteome</keyword>
<dbReference type="InterPro" id="IPR023210">
    <property type="entry name" value="NADP_OxRdtase_dom"/>
</dbReference>
<dbReference type="PANTHER" id="PTHR43364:SF1">
    <property type="entry name" value="OXIDOREDUCTASE YDHF"/>
    <property type="match status" value="1"/>
</dbReference>
<dbReference type="PRINTS" id="PR00069">
    <property type="entry name" value="ALDKETRDTASE"/>
</dbReference>
<evidence type="ECO:0000259" key="1">
    <source>
        <dbReference type="Pfam" id="PF00248"/>
    </source>
</evidence>
<dbReference type="KEGG" id="cate:C2869_20895"/>
<dbReference type="SUPFAM" id="SSF51430">
    <property type="entry name" value="NAD(P)-linked oxidoreductase"/>
    <property type="match status" value="1"/>
</dbReference>
<dbReference type="OrthoDB" id="9768793at2"/>
<evidence type="ECO:0000313" key="2">
    <source>
        <dbReference type="EMBL" id="AWB69116.1"/>
    </source>
</evidence>
<reference evidence="2 3" key="1">
    <citation type="submission" date="2018-01" db="EMBL/GenBank/DDBJ databases">
        <title>Genome sequence of a Cantenovulum-like bacteria.</title>
        <authorList>
            <person name="Tan W.R."/>
            <person name="Lau N.-S."/>
            <person name="Go F."/>
            <person name="Amirul A.-A.A."/>
        </authorList>
    </citation>
    <scope>NUCLEOTIDE SEQUENCE [LARGE SCALE GENOMIC DNA]</scope>
    <source>
        <strain evidence="2 3">CCB-QB4</strain>
    </source>
</reference>
<dbReference type="Gene3D" id="3.20.20.100">
    <property type="entry name" value="NADP-dependent oxidoreductase domain"/>
    <property type="match status" value="1"/>
</dbReference>
<dbReference type="GO" id="GO:0016491">
    <property type="term" value="F:oxidoreductase activity"/>
    <property type="evidence" value="ECO:0007669"/>
    <property type="project" value="InterPro"/>
</dbReference>
<dbReference type="CDD" id="cd19092">
    <property type="entry name" value="AKR_BsYcsN_EcYdhF-like"/>
    <property type="match status" value="1"/>
</dbReference>
<name>A0A2S0VY14_9ALTE</name>
<dbReference type="Proteomes" id="UP000244441">
    <property type="component" value="Chromosome"/>
</dbReference>
<evidence type="ECO:0000313" key="3">
    <source>
        <dbReference type="Proteomes" id="UP000244441"/>
    </source>
</evidence>
<accession>A0A2S0VY14</accession>
<sequence length="303" mass="33765">MGCMGLGGGWDNNPIATAQIQQAHTVIDTCLEQGINLFDHADIYTLGKAEQVFGQVLAERGDLRQQIFIQSKCGIRIGNDDIVGQYDFSKNYILQQADSILARLNTDYIDCLLLHRPDCLMDIDEVAQALTELKNSGKVRFFGVSNMDRYQMEWLQSALDFPLVANQLELSLSKLDWLNQGVEVNVNTSPFASGTLQYCQQHKVQIQAWGCLSQGLFTGRDISQQSLSVQNTALYVAQLATLYQASKEAIVLAWLMRHPAGIQPVIGTTNPSRIAACVEATQIELSREEWYKLYVMARGQALP</sequence>
<feature type="domain" description="NADP-dependent oxidoreductase" evidence="1">
    <location>
        <begin position="1"/>
        <end position="291"/>
    </location>
</feature>
<protein>
    <submittedName>
        <fullName evidence="2">Aldo/keto reductase</fullName>
    </submittedName>
</protein>
<dbReference type="Pfam" id="PF00248">
    <property type="entry name" value="Aldo_ket_red"/>
    <property type="match status" value="1"/>
</dbReference>
<dbReference type="InterPro" id="IPR036812">
    <property type="entry name" value="NAD(P)_OxRdtase_dom_sf"/>
</dbReference>